<gene>
    <name evidence="7 8" type="primary">kynB</name>
    <name evidence="8" type="ORF">QU481_10460</name>
</gene>
<comment type="pathway">
    <text evidence="7">Amino-acid degradation; L-tryptophan degradation via kynurenine pathway; L-kynurenine from L-tryptophan: step 2/2.</text>
</comment>
<dbReference type="GO" id="GO:0004061">
    <property type="term" value="F:arylformamidase activity"/>
    <property type="evidence" value="ECO:0007669"/>
    <property type="project" value="UniProtKB-EC"/>
</dbReference>
<evidence type="ECO:0000256" key="7">
    <source>
        <dbReference type="HAMAP-Rule" id="MF_01969"/>
    </source>
</evidence>
<comment type="cofactor">
    <cofactor evidence="7">
        <name>Zn(2+)</name>
        <dbReference type="ChEBI" id="CHEBI:29105"/>
    </cofactor>
    <text evidence="7">Binds 2 zinc ions per subunit.</text>
</comment>
<protein>
    <recommendedName>
        <fullName evidence="7">Kynurenine formamidase</fullName>
        <shortName evidence="7">KFA</shortName>
        <shortName evidence="7">KFase</shortName>
        <ecNumber evidence="7">3.5.1.9</ecNumber>
    </recommendedName>
    <alternativeName>
        <fullName evidence="7">Arylformamidase</fullName>
    </alternativeName>
    <alternativeName>
        <fullName evidence="7">N-formylkynurenine formamidase</fullName>
        <shortName evidence="7">FKF</shortName>
    </alternativeName>
</protein>
<proteinExistence type="inferred from homology"/>
<feature type="binding site" evidence="7">
    <location>
        <position position="52"/>
    </location>
    <ligand>
        <name>Zn(2+)</name>
        <dbReference type="ChEBI" id="CHEBI:29105"/>
        <label>2</label>
    </ligand>
</feature>
<dbReference type="InterPro" id="IPR037175">
    <property type="entry name" value="KFase_sf"/>
</dbReference>
<dbReference type="NCBIfam" id="TIGR03035">
    <property type="entry name" value="trp_arylform"/>
    <property type="match status" value="1"/>
</dbReference>
<dbReference type="Proteomes" id="UP001168540">
    <property type="component" value="Unassembled WGS sequence"/>
</dbReference>
<dbReference type="RefSeq" id="WP_289829917.1">
    <property type="nucleotide sequence ID" value="NZ_JAUEDK010000016.1"/>
</dbReference>
<feature type="binding site" evidence="7">
    <location>
        <position position="160"/>
    </location>
    <ligand>
        <name>Zn(2+)</name>
        <dbReference type="ChEBI" id="CHEBI:29105"/>
        <label>2</label>
    </ligand>
</feature>
<feature type="binding site" evidence="7">
    <location>
        <position position="16"/>
    </location>
    <ligand>
        <name>substrate</name>
    </ligand>
</feature>
<keyword evidence="2 7" id="KW-0479">Metal-binding</keyword>
<dbReference type="HAMAP" id="MF_01969">
    <property type="entry name" value="KynB"/>
    <property type="match status" value="1"/>
</dbReference>
<reference evidence="8" key="1">
    <citation type="submission" date="2023-06" db="EMBL/GenBank/DDBJ databases">
        <authorList>
            <person name="Zhang S."/>
        </authorList>
    </citation>
    <scope>NUCLEOTIDE SEQUENCE</scope>
    <source>
        <strain evidence="8">SG2303</strain>
    </source>
</reference>
<evidence type="ECO:0000256" key="6">
    <source>
        <dbReference type="ARBA" id="ARBA00048496"/>
    </source>
</evidence>
<keyword evidence="3 7" id="KW-0378">Hydrolase</keyword>
<comment type="catalytic activity">
    <reaction evidence="6 7">
        <text>N-formyl-L-kynurenine + H2O = L-kynurenine + formate + H(+)</text>
        <dbReference type="Rhea" id="RHEA:13009"/>
        <dbReference type="ChEBI" id="CHEBI:15377"/>
        <dbReference type="ChEBI" id="CHEBI:15378"/>
        <dbReference type="ChEBI" id="CHEBI:15740"/>
        <dbReference type="ChEBI" id="CHEBI:57959"/>
        <dbReference type="ChEBI" id="CHEBI:58629"/>
        <dbReference type="EC" id="3.5.1.9"/>
    </reaction>
</comment>
<keyword evidence="4 7" id="KW-0862">Zinc</keyword>
<feature type="binding site" evidence="7">
    <location>
        <position position="46"/>
    </location>
    <ligand>
        <name>Zn(2+)</name>
        <dbReference type="ChEBI" id="CHEBI:29105"/>
        <label>1</label>
    </ligand>
</feature>
<evidence type="ECO:0000313" key="8">
    <source>
        <dbReference type="EMBL" id="MDN0075312.1"/>
    </source>
</evidence>
<dbReference type="Pfam" id="PF04199">
    <property type="entry name" value="Cyclase"/>
    <property type="match status" value="1"/>
</dbReference>
<keyword evidence="5 7" id="KW-0823">Tryptophan catabolism</keyword>
<feature type="active site" description="Proton donor/acceptor" evidence="7">
    <location>
        <position position="56"/>
    </location>
</feature>
<feature type="binding site" evidence="7">
    <location>
        <position position="52"/>
    </location>
    <ligand>
        <name>Zn(2+)</name>
        <dbReference type="ChEBI" id="CHEBI:29105"/>
        <label>1</label>
    </ligand>
</feature>
<accession>A0ABT7XNE0</accession>
<dbReference type="Gene3D" id="3.50.30.50">
    <property type="entry name" value="Putative cyclase"/>
    <property type="match status" value="1"/>
</dbReference>
<dbReference type="EMBL" id="JAUEDK010000016">
    <property type="protein sequence ID" value="MDN0075312.1"/>
    <property type="molecule type" value="Genomic_DNA"/>
</dbReference>
<organism evidence="8 9">
    <name type="scientific">Crenobacter oryzisoli</name>
    <dbReference type="NCBI Taxonomy" id="3056844"/>
    <lineage>
        <taxon>Bacteria</taxon>
        <taxon>Pseudomonadati</taxon>
        <taxon>Pseudomonadota</taxon>
        <taxon>Betaproteobacteria</taxon>
        <taxon>Neisseriales</taxon>
        <taxon>Neisseriaceae</taxon>
        <taxon>Crenobacter</taxon>
    </lineage>
</organism>
<feature type="binding site" evidence="7">
    <location>
        <position position="50"/>
    </location>
    <ligand>
        <name>Zn(2+)</name>
        <dbReference type="ChEBI" id="CHEBI:29105"/>
        <label>1</label>
    </ligand>
</feature>
<sequence>MLYDITPPLCPDMPVWPGDTPFGVFRTWSLSGACPVNVSRLSLSTHTGAHADAPLHYRPDGVGIGEVDLAPYLGPCRVLHCQDTGPLLTREILQMRLGDAPLPPRVLIRSYQRFPLGHWDDGFMAVAPEVVDWLGERGVCLIGTDTASLDPVNSKTLEAHHAVARHGMAILENLLLDEVPEGDYELIALPLKLMGVDASPVRAVLRPLN</sequence>
<dbReference type="PANTHER" id="PTHR31118">
    <property type="entry name" value="CYCLASE-LIKE PROTEIN 2"/>
    <property type="match status" value="1"/>
</dbReference>
<comment type="function">
    <text evidence="1 7">Catalyzes the hydrolysis of N-formyl-L-kynurenine to L-kynurenine, the second step in the kynurenine pathway of tryptophan degradation.</text>
</comment>
<keyword evidence="9" id="KW-1185">Reference proteome</keyword>
<feature type="binding site" evidence="7">
    <location>
        <position position="172"/>
    </location>
    <ligand>
        <name>Zn(2+)</name>
        <dbReference type="ChEBI" id="CHEBI:29105"/>
        <label>2</label>
    </ligand>
</feature>
<dbReference type="SUPFAM" id="SSF102198">
    <property type="entry name" value="Putative cyclase"/>
    <property type="match status" value="1"/>
</dbReference>
<evidence type="ECO:0000256" key="5">
    <source>
        <dbReference type="ARBA" id="ARBA00023079"/>
    </source>
</evidence>
<comment type="subunit">
    <text evidence="7">Homodimer.</text>
</comment>
<evidence type="ECO:0000256" key="2">
    <source>
        <dbReference type="ARBA" id="ARBA00022723"/>
    </source>
</evidence>
<evidence type="ECO:0000256" key="4">
    <source>
        <dbReference type="ARBA" id="ARBA00022833"/>
    </source>
</evidence>
<comment type="caution">
    <text evidence="8">The sequence shown here is derived from an EMBL/GenBank/DDBJ whole genome shotgun (WGS) entry which is preliminary data.</text>
</comment>
<dbReference type="InterPro" id="IPR017484">
    <property type="entry name" value="Kynurenine_formamidase_bac"/>
</dbReference>
<evidence type="ECO:0000313" key="9">
    <source>
        <dbReference type="Proteomes" id="UP001168540"/>
    </source>
</evidence>
<feature type="binding site" evidence="7">
    <location>
        <position position="172"/>
    </location>
    <ligand>
        <name>Zn(2+)</name>
        <dbReference type="ChEBI" id="CHEBI:29105"/>
        <label>1</label>
    </ligand>
</feature>
<dbReference type="EC" id="3.5.1.9" evidence="7"/>
<comment type="similarity">
    <text evidence="7">Belongs to the Cyclase 1 superfamily. KynB family.</text>
</comment>
<dbReference type="InterPro" id="IPR007325">
    <property type="entry name" value="KFase/CYL"/>
</dbReference>
<evidence type="ECO:0000256" key="3">
    <source>
        <dbReference type="ARBA" id="ARBA00022801"/>
    </source>
</evidence>
<evidence type="ECO:0000256" key="1">
    <source>
        <dbReference type="ARBA" id="ARBA00002204"/>
    </source>
</evidence>
<dbReference type="PANTHER" id="PTHR31118:SF32">
    <property type="entry name" value="KYNURENINE FORMAMIDASE"/>
    <property type="match status" value="1"/>
</dbReference>
<name>A0ABT7XNE0_9NEIS</name>